<keyword evidence="10" id="KW-0597">Phosphoprotein</keyword>
<dbReference type="EMBL" id="DXEL01000058">
    <property type="protein sequence ID" value="HIX75057.1"/>
    <property type="molecule type" value="Genomic_DNA"/>
</dbReference>
<comment type="subcellular location">
    <subcellularLocation>
        <location evidence="3">Cytoplasm</location>
    </subcellularLocation>
</comment>
<dbReference type="InterPro" id="IPR018052">
    <property type="entry name" value="Ald1_epimerase_CS"/>
</dbReference>
<evidence type="ECO:0000256" key="12">
    <source>
        <dbReference type="ARBA" id="ARBA00023235"/>
    </source>
</evidence>
<evidence type="ECO:0000256" key="17">
    <source>
        <dbReference type="PIRSR" id="PIRSR005096-3"/>
    </source>
</evidence>
<dbReference type="Gene3D" id="2.70.98.10">
    <property type="match status" value="1"/>
</dbReference>
<reference evidence="18" key="2">
    <citation type="submission" date="2021-04" db="EMBL/GenBank/DDBJ databases">
        <authorList>
            <person name="Gilroy R."/>
        </authorList>
    </citation>
    <scope>NUCLEOTIDE SEQUENCE</scope>
    <source>
        <strain evidence="18">ChiGjej6B6-14162</strain>
    </source>
</reference>
<feature type="binding site" evidence="17">
    <location>
        <begin position="116"/>
        <end position="117"/>
    </location>
    <ligand>
        <name>beta-D-galactose</name>
        <dbReference type="ChEBI" id="CHEBI:27667"/>
    </ligand>
</feature>
<feature type="active site" description="Proton acceptor" evidence="15">
    <location>
        <position position="351"/>
    </location>
</feature>
<dbReference type="Pfam" id="PF01263">
    <property type="entry name" value="Aldose_epim"/>
    <property type="match status" value="1"/>
</dbReference>
<dbReference type="GO" id="GO:0033499">
    <property type="term" value="P:galactose catabolic process via UDP-galactose, Leloir pathway"/>
    <property type="evidence" value="ECO:0007669"/>
    <property type="project" value="TreeGrafter"/>
</dbReference>
<comment type="pathway">
    <text evidence="4 14">Carbohydrate metabolism; hexose metabolism.</text>
</comment>
<evidence type="ECO:0000256" key="4">
    <source>
        <dbReference type="ARBA" id="ARBA00005028"/>
    </source>
</evidence>
<dbReference type="GO" id="GO:0005737">
    <property type="term" value="C:cytoplasm"/>
    <property type="evidence" value="ECO:0007669"/>
    <property type="project" value="UniProtKB-SubCell"/>
</dbReference>
<dbReference type="GO" id="GO:0030246">
    <property type="term" value="F:carbohydrate binding"/>
    <property type="evidence" value="ECO:0007669"/>
    <property type="project" value="InterPro"/>
</dbReference>
<dbReference type="CDD" id="cd09019">
    <property type="entry name" value="galactose_mutarotase_like"/>
    <property type="match status" value="1"/>
</dbReference>
<evidence type="ECO:0000256" key="13">
    <source>
        <dbReference type="ARBA" id="ARBA00023277"/>
    </source>
</evidence>
<accession>A0A9D2BGX0</accession>
<dbReference type="PANTHER" id="PTHR10091">
    <property type="entry name" value="ALDOSE-1-EPIMERASE"/>
    <property type="match status" value="1"/>
</dbReference>
<feature type="active site" description="Proton donor" evidence="15">
    <location>
        <position position="213"/>
    </location>
</feature>
<evidence type="ECO:0000256" key="15">
    <source>
        <dbReference type="PIRSR" id="PIRSR005096-1"/>
    </source>
</evidence>
<evidence type="ECO:0000256" key="2">
    <source>
        <dbReference type="ARBA" id="ARBA00001913"/>
    </source>
</evidence>
<evidence type="ECO:0000256" key="9">
    <source>
        <dbReference type="ARBA" id="ARBA00022490"/>
    </source>
</evidence>
<evidence type="ECO:0000256" key="14">
    <source>
        <dbReference type="PIRNR" id="PIRNR005096"/>
    </source>
</evidence>
<dbReference type="AlphaFoldDB" id="A0A9D2BGX0"/>
<dbReference type="InterPro" id="IPR014718">
    <property type="entry name" value="GH-type_carb-bd"/>
</dbReference>
<dbReference type="GO" id="GO:0004034">
    <property type="term" value="F:aldose 1-epimerase activity"/>
    <property type="evidence" value="ECO:0007669"/>
    <property type="project" value="UniProtKB-EC"/>
</dbReference>
<sequence>MRKWIYAAMALCVMCACGGKGEKAESQTKEEAKTLSGLKPSDFVSEVDGKPTALYVLKNSQGAEACVTNWGGRLVSVMVPDRDGKLTDVVLGYDNIQQYVQFPDNNYGALIGRYGNRIANGQFQIDGQSYQLPQNNNGHCLHGGPKGYHAVTWDARQIDGQSVELTYLSPDGEAGFPGNLKVKVIYRLTDDNAIDIQYEATTDKPTIVNLTNHSYFNLSGVPGSTITDHKIQINADTYVPVDETLIPTGKIETVEGTPMDLRQLVTVGDHIDDDFAQLRYGGGYDHNWVLNTKGDLSAPAAKVVSEKSGIVMEVFTNEPGLQFYAGNSMSEAGDKGKLGVVYPRRGALCLETQHYPDSPNQKQFPSVVLQPGETYQSRCIYKFSR</sequence>
<comment type="catalytic activity">
    <reaction evidence="1 14">
        <text>alpha-D-glucose = beta-D-glucose</text>
        <dbReference type="Rhea" id="RHEA:10264"/>
        <dbReference type="ChEBI" id="CHEBI:15903"/>
        <dbReference type="ChEBI" id="CHEBI:17925"/>
        <dbReference type="EC" id="5.1.3.3"/>
    </reaction>
</comment>
<keyword evidence="12 14" id="KW-0413">Isomerase</keyword>
<name>A0A9D2BGX0_9BACT</name>
<dbReference type="EC" id="5.1.3.3" evidence="7 14"/>
<dbReference type="InterPro" id="IPR011013">
    <property type="entry name" value="Gal_mutarotase_sf_dom"/>
</dbReference>
<dbReference type="InterPro" id="IPR008183">
    <property type="entry name" value="Aldose_1/G6P_1-epimerase"/>
</dbReference>
<dbReference type="Proteomes" id="UP000886740">
    <property type="component" value="Unassembled WGS sequence"/>
</dbReference>
<evidence type="ECO:0000256" key="3">
    <source>
        <dbReference type="ARBA" id="ARBA00004496"/>
    </source>
</evidence>
<feature type="binding site" evidence="17">
    <location>
        <begin position="213"/>
        <end position="215"/>
    </location>
    <ligand>
        <name>beta-D-galactose</name>
        <dbReference type="ChEBI" id="CHEBI:27667"/>
    </ligand>
</feature>
<dbReference type="PROSITE" id="PS51257">
    <property type="entry name" value="PROKAR_LIPOPROTEIN"/>
    <property type="match status" value="1"/>
</dbReference>
<evidence type="ECO:0000256" key="1">
    <source>
        <dbReference type="ARBA" id="ARBA00001614"/>
    </source>
</evidence>
<gene>
    <name evidence="18" type="ORF">H9977_08520</name>
</gene>
<evidence type="ECO:0000256" key="10">
    <source>
        <dbReference type="ARBA" id="ARBA00022553"/>
    </source>
</evidence>
<comment type="similarity">
    <text evidence="5 14">Belongs to the aldose epimerase family.</text>
</comment>
<comment type="subunit">
    <text evidence="6">Monomer.</text>
</comment>
<dbReference type="PANTHER" id="PTHR10091:SF0">
    <property type="entry name" value="GALACTOSE MUTAROTASE"/>
    <property type="match status" value="1"/>
</dbReference>
<evidence type="ECO:0000256" key="6">
    <source>
        <dbReference type="ARBA" id="ARBA00011245"/>
    </source>
</evidence>
<keyword evidence="9" id="KW-0963">Cytoplasm</keyword>
<dbReference type="NCBIfam" id="NF008277">
    <property type="entry name" value="PRK11055.1"/>
    <property type="match status" value="1"/>
</dbReference>
<protein>
    <recommendedName>
        <fullName evidence="8 14">Aldose 1-epimerase</fullName>
        <ecNumber evidence="7 14">5.1.3.3</ecNumber>
    </recommendedName>
</protein>
<dbReference type="GO" id="GO:0006006">
    <property type="term" value="P:glucose metabolic process"/>
    <property type="evidence" value="ECO:0007669"/>
    <property type="project" value="TreeGrafter"/>
</dbReference>
<evidence type="ECO:0000313" key="18">
    <source>
        <dbReference type="EMBL" id="HIX75057.1"/>
    </source>
</evidence>
<reference evidence="18" key="1">
    <citation type="journal article" date="2021" name="PeerJ">
        <title>Extensive microbial diversity within the chicken gut microbiome revealed by metagenomics and culture.</title>
        <authorList>
            <person name="Gilroy R."/>
            <person name="Ravi A."/>
            <person name="Getino M."/>
            <person name="Pursley I."/>
            <person name="Horton D.L."/>
            <person name="Alikhan N.F."/>
            <person name="Baker D."/>
            <person name="Gharbi K."/>
            <person name="Hall N."/>
            <person name="Watson M."/>
            <person name="Adriaenssens E.M."/>
            <person name="Foster-Nyarko E."/>
            <person name="Jarju S."/>
            <person name="Secka A."/>
            <person name="Antonio M."/>
            <person name="Oren A."/>
            <person name="Chaudhuri R.R."/>
            <person name="La Ragione R."/>
            <person name="Hildebrand F."/>
            <person name="Pallen M.J."/>
        </authorList>
    </citation>
    <scope>NUCLEOTIDE SEQUENCE</scope>
    <source>
        <strain evidence="18">ChiGjej6B6-14162</strain>
    </source>
</reference>
<dbReference type="PIRSF" id="PIRSF005096">
    <property type="entry name" value="GALM"/>
    <property type="match status" value="1"/>
</dbReference>
<keyword evidence="13 14" id="KW-0119">Carbohydrate metabolism</keyword>
<organism evidence="18 19">
    <name type="scientific">Candidatus Parabacteroides intestinipullorum</name>
    <dbReference type="NCBI Taxonomy" id="2838723"/>
    <lineage>
        <taxon>Bacteria</taxon>
        <taxon>Pseudomonadati</taxon>
        <taxon>Bacteroidota</taxon>
        <taxon>Bacteroidia</taxon>
        <taxon>Bacteroidales</taxon>
        <taxon>Tannerellaceae</taxon>
        <taxon>Parabacteroides</taxon>
    </lineage>
</organism>
<proteinExistence type="inferred from homology"/>
<dbReference type="SUPFAM" id="SSF74650">
    <property type="entry name" value="Galactose mutarotase-like"/>
    <property type="match status" value="1"/>
</dbReference>
<feature type="binding site" evidence="16">
    <location>
        <position position="285"/>
    </location>
    <ligand>
        <name>beta-D-galactose</name>
        <dbReference type="ChEBI" id="CHEBI:27667"/>
    </ligand>
</feature>
<keyword evidence="11" id="KW-0106">Calcium</keyword>
<evidence type="ECO:0000313" key="19">
    <source>
        <dbReference type="Proteomes" id="UP000886740"/>
    </source>
</evidence>
<evidence type="ECO:0000256" key="5">
    <source>
        <dbReference type="ARBA" id="ARBA00006206"/>
    </source>
</evidence>
<evidence type="ECO:0000256" key="16">
    <source>
        <dbReference type="PIRSR" id="PIRSR005096-2"/>
    </source>
</evidence>
<dbReference type="InterPro" id="IPR047215">
    <property type="entry name" value="Galactose_mutarotase-like"/>
</dbReference>
<evidence type="ECO:0000256" key="11">
    <source>
        <dbReference type="ARBA" id="ARBA00022837"/>
    </source>
</evidence>
<evidence type="ECO:0000256" key="7">
    <source>
        <dbReference type="ARBA" id="ARBA00013185"/>
    </source>
</evidence>
<dbReference type="PROSITE" id="PS00545">
    <property type="entry name" value="ALDOSE_1_EPIMERASE"/>
    <property type="match status" value="1"/>
</dbReference>
<dbReference type="InterPro" id="IPR015443">
    <property type="entry name" value="Aldose_1-epimerase"/>
</dbReference>
<comment type="cofactor">
    <cofactor evidence="2">
        <name>Ca(2+)</name>
        <dbReference type="ChEBI" id="CHEBI:29108"/>
    </cofactor>
</comment>
<comment type="caution">
    <text evidence="18">The sequence shown here is derived from an EMBL/GenBank/DDBJ whole genome shotgun (WGS) entry which is preliminary data.</text>
</comment>
<dbReference type="FunFam" id="2.70.98.10:FF:000003">
    <property type="entry name" value="Aldose 1-epimerase"/>
    <property type="match status" value="1"/>
</dbReference>
<evidence type="ECO:0000256" key="8">
    <source>
        <dbReference type="ARBA" id="ARBA00014165"/>
    </source>
</evidence>